<dbReference type="PANTHER" id="PTHR23346:SF19">
    <property type="entry name" value="PROTEASOME ADAPTER AND SCAFFOLD PROTEIN ECM29"/>
    <property type="match status" value="1"/>
</dbReference>
<evidence type="ECO:0000313" key="7">
    <source>
        <dbReference type="EMBL" id="KAG2313893.1"/>
    </source>
</evidence>
<dbReference type="GO" id="GO:0043248">
    <property type="term" value="P:proteasome assembly"/>
    <property type="evidence" value="ECO:0007669"/>
    <property type="project" value="InterPro"/>
</dbReference>
<evidence type="ECO:0000256" key="1">
    <source>
        <dbReference type="ARBA" id="ARBA00004496"/>
    </source>
</evidence>
<dbReference type="GO" id="GO:0000502">
    <property type="term" value="C:proteasome complex"/>
    <property type="evidence" value="ECO:0007669"/>
    <property type="project" value="UniProtKB-KW"/>
</dbReference>
<proteinExistence type="predicted"/>
<feature type="domain" description="Proteasome component Ecm29 N-terminal" evidence="5">
    <location>
        <begin position="21"/>
        <end position="502"/>
    </location>
</feature>
<dbReference type="GO" id="GO:0036503">
    <property type="term" value="P:ERAD pathway"/>
    <property type="evidence" value="ECO:0007669"/>
    <property type="project" value="TreeGrafter"/>
</dbReference>
<comment type="subcellular location">
    <subcellularLocation>
        <location evidence="1">Cytoplasm</location>
    </subcellularLocation>
</comment>
<dbReference type="SUPFAM" id="SSF48371">
    <property type="entry name" value="ARM repeat"/>
    <property type="match status" value="2"/>
</dbReference>
<evidence type="ECO:0000256" key="2">
    <source>
        <dbReference type="ARBA" id="ARBA00022490"/>
    </source>
</evidence>
<dbReference type="InterPro" id="IPR024372">
    <property type="entry name" value="Ecm29_N"/>
</dbReference>
<dbReference type="Proteomes" id="UP000886595">
    <property type="component" value="Unassembled WGS sequence"/>
</dbReference>
<organism evidence="7 8">
    <name type="scientific">Brassica carinata</name>
    <name type="common">Ethiopian mustard</name>
    <name type="synonym">Abyssinian cabbage</name>
    <dbReference type="NCBI Taxonomy" id="52824"/>
    <lineage>
        <taxon>Eukaryota</taxon>
        <taxon>Viridiplantae</taxon>
        <taxon>Streptophyta</taxon>
        <taxon>Embryophyta</taxon>
        <taxon>Tracheophyta</taxon>
        <taxon>Spermatophyta</taxon>
        <taxon>Magnoliopsida</taxon>
        <taxon>eudicotyledons</taxon>
        <taxon>Gunneridae</taxon>
        <taxon>Pentapetalae</taxon>
        <taxon>rosids</taxon>
        <taxon>malvids</taxon>
        <taxon>Brassicales</taxon>
        <taxon>Brassicaceae</taxon>
        <taxon>Brassiceae</taxon>
        <taxon>Brassica</taxon>
    </lineage>
</organism>
<dbReference type="GO" id="GO:0060090">
    <property type="term" value="F:molecular adaptor activity"/>
    <property type="evidence" value="ECO:0007669"/>
    <property type="project" value="InterPro"/>
</dbReference>
<dbReference type="EMBL" id="JAAMPC010000004">
    <property type="protein sequence ID" value="KAG2313893.1"/>
    <property type="molecule type" value="Genomic_DNA"/>
</dbReference>
<evidence type="ECO:0000256" key="3">
    <source>
        <dbReference type="ARBA" id="ARBA00022737"/>
    </source>
</evidence>
<evidence type="ECO:0008006" key="9">
    <source>
        <dbReference type="Google" id="ProtNLM"/>
    </source>
</evidence>
<protein>
    <recommendedName>
        <fullName evidence="9">ARM repeat superfamily protein</fullName>
    </recommendedName>
</protein>
<dbReference type="GO" id="GO:0005737">
    <property type="term" value="C:cytoplasm"/>
    <property type="evidence" value="ECO:0007669"/>
    <property type="project" value="UniProtKB-SubCell"/>
</dbReference>
<evidence type="ECO:0000313" key="8">
    <source>
        <dbReference type="Proteomes" id="UP000886595"/>
    </source>
</evidence>
<dbReference type="InterPro" id="IPR011989">
    <property type="entry name" value="ARM-like"/>
</dbReference>
<dbReference type="Pfam" id="PF24492">
    <property type="entry name" value="HEAT_ECM29"/>
    <property type="match status" value="1"/>
</dbReference>
<dbReference type="AlphaFoldDB" id="A0A8X7VLG5"/>
<accession>A0A8X7VLG5</accession>
<dbReference type="Pfam" id="PF13001">
    <property type="entry name" value="ECM29_N"/>
    <property type="match status" value="1"/>
</dbReference>
<evidence type="ECO:0000259" key="5">
    <source>
        <dbReference type="Pfam" id="PF13001"/>
    </source>
</evidence>
<feature type="domain" description="Proteasome adapter and scaffold protein ECM29 HEAT-repeat" evidence="6">
    <location>
        <begin position="1077"/>
        <end position="1168"/>
    </location>
</feature>
<dbReference type="InterPro" id="IPR016024">
    <property type="entry name" value="ARM-type_fold"/>
</dbReference>
<sequence length="1177" mass="130726">MEGSSSSSLTSKSDGEVEEMLDRMLTRLALCDDSKLEALVSKLLPLTISSLSSQSPAVRNKVLEILSHVNKRVKHHHEIGLPLVELWKLYTDPAASPMVRNFAIVYVEMAFERAPAKEREDIAPKTLENVSKFPQQHQEIILRIAIKVVIGECHASQISDDVAVKYRSLIASQDKEIFLDFCLHMLLYQSPPQGGGSPPGLSVFQVNRITGKQELKGDMLTKRKLGILNVIGTMDLPGESVYPLYIAASVDSQEPVAKRGEELLKKRASSTNLDDPKLIKRLFLLFNGTTATEHAAPEHSVAPGNIALKMKLMSGFCRSIAAANSFPATLQCIFGCMYGIGTTLRLKQMGMEFTVWVFKHGKIDQLKLMGPVILNAILKMLDGFTGSEADALSRETKTFSFQAIGLIAQRLPQLFREKTEMAVRLFNALKLETQSLRSTIQEAIISLAAAYKDSPENILKDLEVLLLENSLAEQNEARFCALRWATSLYNSQHCPSLYICMLSAADQKLDIRELALEGLFLKEEGRSIVSNHDHKYPKFVEMLEYILKQQPKLWRRTIPKQLGVNFCIQPKGCVCYWNIPLHSKALLNYMLVLPRHWFQLAPIFRRRLLSHTDLSTRESAARLLGMASCALSDSESCSLLSELIASVSQPPQKLRFEAHHGGLCAVGYVSAHCSYRIPTTAPLASVAMEALGHIGICGPLPLLVNDSSPGIQVLEVLQEKLSKLLSGDDIKSVQKIALSLGHICSHEMSSSHLKIALDLLFSLSRSKAEEILFAAGEALSFLWGGVPVTADMILKTNYTSLSTDSNFLMREVKSLSNKLADAKTGDEDSHVTTRETISGKLFDTLLYSSRKDERCAGTVWMLSLIMYCGQHPSIQQMLPKIQEAFSHLLGDQNELTQELASQGMSIVYELGDSSMKQSLVDALVNTLTGTSKRKRAIKRLKCFKRALSVRVPVEERLARTRSFDAMAHIWKALIQDPKKAVDEHLNHIFDDLLVQCGSRLWRSREASCLALADIIQGRKFDQVGEHLKRLWIAAFRAMDDIKETVRNAEGIMSKVSSVRKASIAVVMKLAKGAGVALRPHLSDLVCCMLESLSSLEDQGLNYVELHAANIGIETEKLENLRISISKGSPMWETLDLCINIVDTESLEQLIPRLTQLVRGGVGLNTRSVVENLLFVKN</sequence>
<dbReference type="InterPro" id="IPR055443">
    <property type="entry name" value="HEAT_ECM29"/>
</dbReference>
<dbReference type="OrthoDB" id="16066at2759"/>
<comment type="caution">
    <text evidence="7">The sequence shown here is derived from an EMBL/GenBank/DDBJ whole genome shotgun (WGS) entry which is preliminary data.</text>
</comment>
<keyword evidence="4" id="KW-0647">Proteasome</keyword>
<keyword evidence="2" id="KW-0963">Cytoplasm</keyword>
<evidence type="ECO:0000259" key="6">
    <source>
        <dbReference type="Pfam" id="PF24492"/>
    </source>
</evidence>
<reference evidence="7 8" key="1">
    <citation type="submission" date="2020-02" db="EMBL/GenBank/DDBJ databases">
        <authorList>
            <person name="Ma Q."/>
            <person name="Huang Y."/>
            <person name="Song X."/>
            <person name="Pei D."/>
        </authorList>
    </citation>
    <scope>NUCLEOTIDE SEQUENCE [LARGE SCALE GENOMIC DNA]</scope>
    <source>
        <strain evidence="7">Sxm20200214</strain>
        <tissue evidence="7">Leaf</tissue>
    </source>
</reference>
<gene>
    <name evidence="7" type="ORF">Bca52824_017015</name>
</gene>
<dbReference type="PANTHER" id="PTHR23346">
    <property type="entry name" value="TRANSLATIONAL ACTIVATOR GCN1-RELATED"/>
    <property type="match status" value="1"/>
</dbReference>
<dbReference type="GO" id="GO:0005634">
    <property type="term" value="C:nucleus"/>
    <property type="evidence" value="ECO:0007669"/>
    <property type="project" value="TreeGrafter"/>
</dbReference>
<name>A0A8X7VLG5_BRACI</name>
<dbReference type="Gene3D" id="1.25.10.10">
    <property type="entry name" value="Leucine-rich Repeat Variant"/>
    <property type="match status" value="1"/>
</dbReference>
<keyword evidence="3" id="KW-0677">Repeat</keyword>
<keyword evidence="8" id="KW-1185">Reference proteome</keyword>
<evidence type="ECO:0000256" key="4">
    <source>
        <dbReference type="ARBA" id="ARBA00022942"/>
    </source>
</evidence>